<dbReference type="OrthoDB" id="684027at2759"/>
<evidence type="ECO:0000313" key="1">
    <source>
        <dbReference type="EMBL" id="TVU04800.1"/>
    </source>
</evidence>
<organism evidence="1 2">
    <name type="scientific">Eragrostis curvula</name>
    <name type="common">weeping love grass</name>
    <dbReference type="NCBI Taxonomy" id="38414"/>
    <lineage>
        <taxon>Eukaryota</taxon>
        <taxon>Viridiplantae</taxon>
        <taxon>Streptophyta</taxon>
        <taxon>Embryophyta</taxon>
        <taxon>Tracheophyta</taxon>
        <taxon>Spermatophyta</taxon>
        <taxon>Magnoliopsida</taxon>
        <taxon>Liliopsida</taxon>
        <taxon>Poales</taxon>
        <taxon>Poaceae</taxon>
        <taxon>PACMAD clade</taxon>
        <taxon>Chloridoideae</taxon>
        <taxon>Eragrostideae</taxon>
        <taxon>Eragrostidinae</taxon>
        <taxon>Eragrostis</taxon>
    </lineage>
</organism>
<evidence type="ECO:0000313" key="2">
    <source>
        <dbReference type="Proteomes" id="UP000324897"/>
    </source>
</evidence>
<comment type="caution">
    <text evidence="1">The sequence shown here is derived from an EMBL/GenBank/DDBJ whole genome shotgun (WGS) entry which is preliminary data.</text>
</comment>
<dbReference type="EMBL" id="RWGY01000051">
    <property type="protein sequence ID" value="TVU04800.1"/>
    <property type="molecule type" value="Genomic_DNA"/>
</dbReference>
<dbReference type="AlphaFoldDB" id="A0A5J9T0P1"/>
<feature type="non-terminal residue" evidence="1">
    <location>
        <position position="1"/>
    </location>
</feature>
<dbReference type="Proteomes" id="UP000324897">
    <property type="component" value="Unassembled WGS sequence"/>
</dbReference>
<gene>
    <name evidence="1" type="ORF">EJB05_47935</name>
</gene>
<keyword evidence="2" id="KW-1185">Reference proteome</keyword>
<sequence length="94" mass="10486">MSNSKTLNMLLTNSSNTWLSGSKFRPRTPMGNEVAEVLDGGAMAMRVLGSESFFAWTIGTQEQFVDVQGKTEAMLLLVSVREDQRRIVGIRRFS</sequence>
<proteinExistence type="predicted"/>
<reference evidence="1 2" key="1">
    <citation type="journal article" date="2019" name="Sci. Rep.">
        <title>A high-quality genome of Eragrostis curvula grass provides insights into Poaceae evolution and supports new strategies to enhance forage quality.</title>
        <authorList>
            <person name="Carballo J."/>
            <person name="Santos B.A.C.M."/>
            <person name="Zappacosta D."/>
            <person name="Garbus I."/>
            <person name="Selva J.P."/>
            <person name="Gallo C.A."/>
            <person name="Diaz A."/>
            <person name="Albertini E."/>
            <person name="Caccamo M."/>
            <person name="Echenique V."/>
        </authorList>
    </citation>
    <scope>NUCLEOTIDE SEQUENCE [LARGE SCALE GENOMIC DNA]</scope>
    <source>
        <strain evidence="2">cv. Victoria</strain>
        <tissue evidence="1">Leaf</tissue>
    </source>
</reference>
<accession>A0A5J9T0P1</accession>
<protein>
    <submittedName>
        <fullName evidence="1">Uncharacterized protein</fullName>
    </submittedName>
</protein>
<name>A0A5J9T0P1_9POAL</name>
<dbReference type="Gramene" id="TVU04800">
    <property type="protein sequence ID" value="TVU04800"/>
    <property type="gene ID" value="EJB05_47935"/>
</dbReference>